<keyword evidence="3" id="KW-1185">Reference proteome</keyword>
<feature type="transmembrane region" description="Helical" evidence="1">
    <location>
        <begin position="133"/>
        <end position="151"/>
    </location>
</feature>
<feature type="transmembrane region" description="Helical" evidence="1">
    <location>
        <begin position="100"/>
        <end position="121"/>
    </location>
</feature>
<accession>A0A1G9AGU6</accession>
<dbReference type="Proteomes" id="UP000199008">
    <property type="component" value="Unassembled WGS sequence"/>
</dbReference>
<dbReference type="Pfam" id="PF07301">
    <property type="entry name" value="DUF1453"/>
    <property type="match status" value="1"/>
</dbReference>
<keyword evidence="1" id="KW-0812">Transmembrane</keyword>
<dbReference type="PANTHER" id="PTHR39164:SF1">
    <property type="entry name" value="PROTEIN CCDC"/>
    <property type="match status" value="1"/>
</dbReference>
<evidence type="ECO:0000313" key="3">
    <source>
        <dbReference type="Proteomes" id="UP000199008"/>
    </source>
</evidence>
<dbReference type="PANTHER" id="PTHR39164">
    <property type="entry name" value="PROTEIN CCDC"/>
    <property type="match status" value="1"/>
</dbReference>
<name>A0A1G9AGU6_9BACL</name>
<evidence type="ECO:0000256" key="1">
    <source>
        <dbReference type="SAM" id="Phobius"/>
    </source>
</evidence>
<dbReference type="AlphaFoldDB" id="A0A1G9AGU6"/>
<dbReference type="EMBL" id="FNFY01000001">
    <property type="protein sequence ID" value="SDK25770.1"/>
    <property type="molecule type" value="Genomic_DNA"/>
</dbReference>
<feature type="transmembrane region" description="Helical" evidence="1">
    <location>
        <begin position="68"/>
        <end position="88"/>
    </location>
</feature>
<reference evidence="3" key="1">
    <citation type="submission" date="2016-10" db="EMBL/GenBank/DDBJ databases">
        <authorList>
            <person name="Varghese N."/>
            <person name="Submissions S."/>
        </authorList>
    </citation>
    <scope>NUCLEOTIDE SEQUENCE [LARGE SCALE GENOMIC DNA]</scope>
    <source>
        <strain evidence="3">CGMCC 1.8895</strain>
    </source>
</reference>
<protein>
    <submittedName>
        <fullName evidence="2">Membrane protein CcdC involved in cytochrome C biogenesis</fullName>
    </submittedName>
</protein>
<feature type="transmembrane region" description="Helical" evidence="1">
    <location>
        <begin position="42"/>
        <end position="62"/>
    </location>
</feature>
<proteinExistence type="predicted"/>
<dbReference type="InterPro" id="IPR031306">
    <property type="entry name" value="CcdC"/>
</dbReference>
<organism evidence="2 3">
    <name type="scientific">Lacicoccus qingdaonensis</name>
    <dbReference type="NCBI Taxonomy" id="576118"/>
    <lineage>
        <taxon>Bacteria</taxon>
        <taxon>Bacillati</taxon>
        <taxon>Bacillota</taxon>
        <taxon>Bacilli</taxon>
        <taxon>Bacillales</taxon>
        <taxon>Salinicoccaceae</taxon>
        <taxon>Lacicoccus</taxon>
    </lineage>
</organism>
<dbReference type="PIRSF" id="PIRSF021441">
    <property type="entry name" value="DUF1453"/>
    <property type="match status" value="1"/>
</dbReference>
<dbReference type="InterPro" id="IPR058247">
    <property type="entry name" value="DUF1453"/>
</dbReference>
<gene>
    <name evidence="2" type="ORF">SAMN05216216_101235</name>
</gene>
<sequence length="161" mass="18311">MLNIDIEMLLFTLASIMAVFMGIAVIFVRQKASKRPLSIKKILIPPVMMSTGALMFVFPYFRLTVTEILEALIIGLIFSLLLVITTKYEERGDRLYVKPSKWFIGILLALLIIRTSLKSILSMSISPGEIGGMFFLLAFVMIVVWRLSMLIKFKQFKKQLG</sequence>
<keyword evidence="1" id="KW-0472">Membrane</keyword>
<dbReference type="STRING" id="576118.SAMN05216216_101235"/>
<feature type="transmembrane region" description="Helical" evidence="1">
    <location>
        <begin position="6"/>
        <end position="30"/>
    </location>
</feature>
<keyword evidence="1" id="KW-1133">Transmembrane helix</keyword>
<evidence type="ECO:0000313" key="2">
    <source>
        <dbReference type="EMBL" id="SDK25770.1"/>
    </source>
</evidence>